<keyword evidence="2" id="KW-1185">Reference proteome</keyword>
<proteinExistence type="predicted"/>
<dbReference type="EMBL" id="JAIWYP010000011">
    <property type="protein sequence ID" value="KAH3734896.1"/>
    <property type="molecule type" value="Genomic_DNA"/>
</dbReference>
<gene>
    <name evidence="1" type="ORF">DPMN_041347</name>
</gene>
<reference evidence="1" key="2">
    <citation type="submission" date="2020-11" db="EMBL/GenBank/DDBJ databases">
        <authorList>
            <person name="McCartney M.A."/>
            <person name="Auch B."/>
            <person name="Kono T."/>
            <person name="Mallez S."/>
            <person name="Becker A."/>
            <person name="Gohl D.M."/>
            <person name="Silverstein K.A.T."/>
            <person name="Koren S."/>
            <person name="Bechman K.B."/>
            <person name="Herman A."/>
            <person name="Abrahante J.E."/>
            <person name="Garbe J."/>
        </authorList>
    </citation>
    <scope>NUCLEOTIDE SEQUENCE</scope>
    <source>
        <strain evidence="1">Duluth1</strain>
        <tissue evidence="1">Whole animal</tissue>
    </source>
</reference>
<reference evidence="1" key="1">
    <citation type="journal article" date="2019" name="bioRxiv">
        <title>The Genome of the Zebra Mussel, Dreissena polymorpha: A Resource for Invasive Species Research.</title>
        <authorList>
            <person name="McCartney M.A."/>
            <person name="Auch B."/>
            <person name="Kono T."/>
            <person name="Mallez S."/>
            <person name="Zhang Y."/>
            <person name="Obille A."/>
            <person name="Becker A."/>
            <person name="Abrahante J.E."/>
            <person name="Garbe J."/>
            <person name="Badalamenti J.P."/>
            <person name="Herman A."/>
            <person name="Mangelson H."/>
            <person name="Liachko I."/>
            <person name="Sullivan S."/>
            <person name="Sone E.D."/>
            <person name="Koren S."/>
            <person name="Silverstein K.A.T."/>
            <person name="Beckman K.B."/>
            <person name="Gohl D.M."/>
        </authorList>
    </citation>
    <scope>NUCLEOTIDE SEQUENCE</scope>
    <source>
        <strain evidence="1">Duluth1</strain>
        <tissue evidence="1">Whole animal</tissue>
    </source>
</reference>
<dbReference type="Proteomes" id="UP000828390">
    <property type="component" value="Unassembled WGS sequence"/>
</dbReference>
<organism evidence="1 2">
    <name type="scientific">Dreissena polymorpha</name>
    <name type="common">Zebra mussel</name>
    <name type="synonym">Mytilus polymorpha</name>
    <dbReference type="NCBI Taxonomy" id="45954"/>
    <lineage>
        <taxon>Eukaryota</taxon>
        <taxon>Metazoa</taxon>
        <taxon>Spiralia</taxon>
        <taxon>Lophotrochozoa</taxon>
        <taxon>Mollusca</taxon>
        <taxon>Bivalvia</taxon>
        <taxon>Autobranchia</taxon>
        <taxon>Heteroconchia</taxon>
        <taxon>Euheterodonta</taxon>
        <taxon>Imparidentia</taxon>
        <taxon>Neoheterodontei</taxon>
        <taxon>Myida</taxon>
        <taxon>Dreissenoidea</taxon>
        <taxon>Dreissenidae</taxon>
        <taxon>Dreissena</taxon>
    </lineage>
</organism>
<protein>
    <submittedName>
        <fullName evidence="1">Uncharacterized protein</fullName>
    </submittedName>
</protein>
<sequence>MNSRIRFDWGKLTDPKKTDAFPALIDGKFAALNMLDIGNTRTKSRRYVCHQPTMHFQHRSMASLPS</sequence>
<name>A0A9D4CWN4_DREPO</name>
<dbReference type="AlphaFoldDB" id="A0A9D4CWN4"/>
<accession>A0A9D4CWN4</accession>
<evidence type="ECO:0000313" key="1">
    <source>
        <dbReference type="EMBL" id="KAH3734896.1"/>
    </source>
</evidence>
<evidence type="ECO:0000313" key="2">
    <source>
        <dbReference type="Proteomes" id="UP000828390"/>
    </source>
</evidence>
<comment type="caution">
    <text evidence="1">The sequence shown here is derived from an EMBL/GenBank/DDBJ whole genome shotgun (WGS) entry which is preliminary data.</text>
</comment>